<dbReference type="GO" id="GO:0004519">
    <property type="term" value="F:endonuclease activity"/>
    <property type="evidence" value="ECO:0007669"/>
    <property type="project" value="UniProtKB-KW"/>
</dbReference>
<reference evidence="3 4" key="1">
    <citation type="submission" date="2018-08" db="EMBL/GenBank/DDBJ databases">
        <title>Genomic Encyclopedia of Type Strains, Phase IV (KMG-IV): sequencing the most valuable type-strain genomes for metagenomic binning, comparative biology and taxonomic classification.</title>
        <authorList>
            <person name="Goeker M."/>
        </authorList>
    </citation>
    <scope>NUCLEOTIDE SEQUENCE [LARGE SCALE GENOMIC DNA]</scope>
    <source>
        <strain evidence="3 4">BW863</strain>
    </source>
</reference>
<dbReference type="InterPro" id="IPR011856">
    <property type="entry name" value="tRNA_endonuc-like_dom_sf"/>
</dbReference>
<sequence>MIARIGRSTSVEIRQRALAAGQRAEVLAALYLRLKGYRIIARRYCVRGGEIDLIARAGSTIAFVEVKYRPTLLQAMTAIDGAKHRRVSRAAAHWLAANPWAARLTLRGDAVYLAPRHWPRHAIAAMSLALD</sequence>
<dbReference type="HAMAP" id="MF_00048">
    <property type="entry name" value="UPF0102"/>
    <property type="match status" value="1"/>
</dbReference>
<accession>A0A3D9Z806</accession>
<comment type="similarity">
    <text evidence="1 2">Belongs to the UPF0102 family.</text>
</comment>
<protein>
    <recommendedName>
        <fullName evidence="2">UPF0102 protein DES32_1037</fullName>
    </recommendedName>
</protein>
<keyword evidence="3" id="KW-0540">Nuclease</keyword>
<comment type="caution">
    <text evidence="3">The sequence shown here is derived from an EMBL/GenBank/DDBJ whole genome shotgun (WGS) entry which is preliminary data.</text>
</comment>
<dbReference type="Gene3D" id="3.40.1350.10">
    <property type="match status" value="1"/>
</dbReference>
<dbReference type="GO" id="GO:0003676">
    <property type="term" value="F:nucleic acid binding"/>
    <property type="evidence" value="ECO:0007669"/>
    <property type="project" value="InterPro"/>
</dbReference>
<evidence type="ECO:0000256" key="2">
    <source>
        <dbReference type="HAMAP-Rule" id="MF_00048"/>
    </source>
</evidence>
<dbReference type="EMBL" id="QUMO01000002">
    <property type="protein sequence ID" value="REF87416.1"/>
    <property type="molecule type" value="Genomic_DNA"/>
</dbReference>
<keyword evidence="3" id="KW-0255">Endonuclease</keyword>
<evidence type="ECO:0000256" key="1">
    <source>
        <dbReference type="ARBA" id="ARBA00006738"/>
    </source>
</evidence>
<evidence type="ECO:0000313" key="4">
    <source>
        <dbReference type="Proteomes" id="UP000256900"/>
    </source>
</evidence>
<proteinExistence type="inferred from homology"/>
<evidence type="ECO:0000313" key="3">
    <source>
        <dbReference type="EMBL" id="REF87416.1"/>
    </source>
</evidence>
<dbReference type="PANTHER" id="PTHR34039:SF1">
    <property type="entry name" value="UPF0102 PROTEIN YRAN"/>
    <property type="match status" value="1"/>
</dbReference>
<name>A0A3D9Z806_9HYPH</name>
<dbReference type="SUPFAM" id="SSF52980">
    <property type="entry name" value="Restriction endonuclease-like"/>
    <property type="match status" value="1"/>
</dbReference>
<gene>
    <name evidence="3" type="ORF">DES32_1037</name>
</gene>
<dbReference type="InterPro" id="IPR003509">
    <property type="entry name" value="UPF0102_YraN-like"/>
</dbReference>
<dbReference type="Proteomes" id="UP000256900">
    <property type="component" value="Unassembled WGS sequence"/>
</dbReference>
<dbReference type="Pfam" id="PF02021">
    <property type="entry name" value="UPF0102"/>
    <property type="match status" value="1"/>
</dbReference>
<dbReference type="NCBIfam" id="NF009151">
    <property type="entry name" value="PRK12497.1-5"/>
    <property type="match status" value="1"/>
</dbReference>
<dbReference type="AlphaFoldDB" id="A0A3D9Z806"/>
<dbReference type="OrthoDB" id="9812968at2"/>
<dbReference type="PANTHER" id="PTHR34039">
    <property type="entry name" value="UPF0102 PROTEIN YRAN"/>
    <property type="match status" value="1"/>
</dbReference>
<keyword evidence="3" id="KW-0378">Hydrolase</keyword>
<dbReference type="InterPro" id="IPR011335">
    <property type="entry name" value="Restrct_endonuc-II-like"/>
</dbReference>
<organism evidence="3 4">
    <name type="scientific">Methylovirgula ligni</name>
    <dbReference type="NCBI Taxonomy" id="569860"/>
    <lineage>
        <taxon>Bacteria</taxon>
        <taxon>Pseudomonadati</taxon>
        <taxon>Pseudomonadota</taxon>
        <taxon>Alphaproteobacteria</taxon>
        <taxon>Hyphomicrobiales</taxon>
        <taxon>Beijerinckiaceae</taxon>
        <taxon>Methylovirgula</taxon>
    </lineage>
</organism>
<keyword evidence="4" id="KW-1185">Reference proteome</keyword>
<dbReference type="RefSeq" id="WP_115835622.1">
    <property type="nucleotide sequence ID" value="NZ_CP025086.1"/>
</dbReference>